<evidence type="ECO:0000256" key="1">
    <source>
        <dbReference type="SAM" id="SignalP"/>
    </source>
</evidence>
<dbReference type="RefSeq" id="WP_093317209.1">
    <property type="nucleotide sequence ID" value="NZ_FOZG01000003.1"/>
</dbReference>
<dbReference type="AlphaFoldDB" id="A0A1I6MB53"/>
<keyword evidence="4" id="KW-1185">Reference proteome</keyword>
<feature type="signal peptide" evidence="1">
    <location>
        <begin position="1"/>
        <end position="23"/>
    </location>
</feature>
<keyword evidence="1" id="KW-0732">Signal</keyword>
<keyword evidence="3" id="KW-0966">Cell projection</keyword>
<keyword evidence="3" id="KW-0282">Flagellum</keyword>
<organism evidence="3 4">
    <name type="scientific">Sphingomonas jatrophae</name>
    <dbReference type="NCBI Taxonomy" id="1166337"/>
    <lineage>
        <taxon>Bacteria</taxon>
        <taxon>Pseudomonadati</taxon>
        <taxon>Pseudomonadota</taxon>
        <taxon>Alphaproteobacteria</taxon>
        <taxon>Sphingomonadales</taxon>
        <taxon>Sphingomonadaceae</taxon>
        <taxon>Sphingomonas</taxon>
    </lineage>
</organism>
<dbReference type="EMBL" id="FOZG01000003">
    <property type="protein sequence ID" value="SFS12833.1"/>
    <property type="molecule type" value="Genomic_DNA"/>
</dbReference>
<keyword evidence="3" id="KW-0969">Cilium</keyword>
<gene>
    <name evidence="3" type="ORF">SAMN05192580_3814</name>
</gene>
<evidence type="ECO:0000259" key="2">
    <source>
        <dbReference type="Pfam" id="PF13144"/>
    </source>
</evidence>
<dbReference type="InterPro" id="IPR017585">
    <property type="entry name" value="SAF_FlgA"/>
</dbReference>
<dbReference type="Gene3D" id="2.30.30.760">
    <property type="match status" value="1"/>
</dbReference>
<dbReference type="Pfam" id="PF13144">
    <property type="entry name" value="ChapFlgA"/>
    <property type="match status" value="1"/>
</dbReference>
<evidence type="ECO:0000313" key="3">
    <source>
        <dbReference type="EMBL" id="SFS12833.1"/>
    </source>
</evidence>
<sequence>MRLFLPVLLLAAPAAAAPFQNLAALETRLTGALGAGIGEVGGPAAPIDRRLKLAACPQPVSIEPPALGAVTLACPAIGWKLRVPLKRLAMTSAAGSPAMRAAPVIKRGDPVELVAERDGFVVSTQTVAQEDGVAGGRIRLRADAKAPVVIAEVVELGRARIP</sequence>
<reference evidence="3 4" key="1">
    <citation type="submission" date="2016-10" db="EMBL/GenBank/DDBJ databases">
        <authorList>
            <person name="de Groot N.N."/>
        </authorList>
    </citation>
    <scope>NUCLEOTIDE SEQUENCE [LARGE SCALE GENOMIC DNA]</scope>
    <source>
        <strain evidence="3 4">S5-249</strain>
    </source>
</reference>
<dbReference type="STRING" id="1166337.SAMN05192580_3814"/>
<proteinExistence type="predicted"/>
<dbReference type="OrthoDB" id="7408548at2"/>
<evidence type="ECO:0000313" key="4">
    <source>
        <dbReference type="Proteomes" id="UP000198824"/>
    </source>
</evidence>
<protein>
    <submittedName>
        <fullName evidence="3">Flagella basal body P-ring formation protein FlgA</fullName>
    </submittedName>
</protein>
<feature type="chain" id="PRO_5011544619" evidence="1">
    <location>
        <begin position="24"/>
        <end position="162"/>
    </location>
</feature>
<name>A0A1I6MB53_9SPHN</name>
<accession>A0A1I6MB53</accession>
<feature type="domain" description="Flagella basal body P-ring formation protein FlgA SAF" evidence="2">
    <location>
        <begin position="76"/>
        <end position="160"/>
    </location>
</feature>
<dbReference type="Proteomes" id="UP000198824">
    <property type="component" value="Unassembled WGS sequence"/>
</dbReference>